<reference evidence="1" key="1">
    <citation type="submission" date="2012-03" db="EMBL/GenBank/DDBJ databases">
        <title>Functional metagenomics reveals considerable lignocellulase gene clusters in the gut microbiome of a wood-feeding higher termite.</title>
        <authorList>
            <person name="Liu N."/>
        </authorList>
    </citation>
    <scope>NUCLEOTIDE SEQUENCE</scope>
</reference>
<evidence type="ECO:0000313" key="1">
    <source>
        <dbReference type="EMBL" id="AGS51899.1"/>
    </source>
</evidence>
<protein>
    <submittedName>
        <fullName evidence="1">Uncharacterized protein</fullName>
    </submittedName>
</protein>
<dbReference type="AlphaFoldDB" id="A0A806KGH4"/>
<organism evidence="1">
    <name type="scientific">uncultured bacterium contig00002</name>
    <dbReference type="NCBI Taxonomy" id="1181494"/>
    <lineage>
        <taxon>Bacteria</taxon>
        <taxon>environmental samples</taxon>
    </lineage>
</organism>
<proteinExistence type="predicted"/>
<dbReference type="EMBL" id="JQ844177">
    <property type="protein sequence ID" value="AGS51899.1"/>
    <property type="molecule type" value="Genomic_DNA"/>
</dbReference>
<sequence length="824" mass="96140">MYVVDLYRKNGTGTHLGKDIIPEISHSVLGYNDLLSIRKVNSFSGLLNISIDNDNFKKENRYFLKQSIALFPLCDDAPNELGESALIDEIMNDCDNSLLYMFISCKLNQQLFSIPDDTGERSGMSLLENVKKSLVEVLKPYTPDLRYQIFGNLGSFDITIIVSMNSLKTLNKIPPVIIKKTLGDNQLLAISYAFSFVTFNRKNFDISQLRDEEVDFSVRIVTYYSEIPEMLKSLNSLDMLKDCSIVIGDYDINIDIKEVKFKEVIQLFLGTSIFSMENPDYYKYFRTVYSVLMSHDIPEELKQPVVMSKETMALIKDINDKKNIYIEELTKELILNRKKIKVPDIICHTLDNCISVCISLLHDELKYYTGLKIARVLRLALLHMQEAFNYISEKEMNNKDTSDLKDMLYQISNKCISDISMILPSVQHLDNFLLAANENIDSASPVSKLFYSYEYLLKKTYEETHIPAKYNDEKECDDENTECEFFLTVGSSISFNSIQYNWESFLKDPKDRPSSGKLLSFNLPNAAFLALNNILYYFFHEIGHYININKNKLKRNTCLHEVFLNYCSVYIETARIKGPKPYEWYNEEKVEENRKQMEKDRKMLNDLLFIEKVTPDKEMSISAFTETWRRGLRSIELCDLYKKFPSYLQTAILCLNKDNSFINIIKDAFREARADIIMVSLCDFNIDDYLFVLRKFFKMENLNPMSDVAFVLRFSSVIGFFFRKEGKSMSHYDWLRKIERDCDKANLWFFKNYSPLICTQIGLVIPITEYLIGISNEIEPMEIFSPDKTARHVLMGDYTIKEEEQFHINNWYQCLHNIYQGEKS</sequence>
<accession>A0A806KGH4</accession>
<name>A0A806KGH4_9BACT</name>